<dbReference type="EMBL" id="CM042047">
    <property type="protein sequence ID" value="KAI3770529.1"/>
    <property type="molecule type" value="Genomic_DNA"/>
</dbReference>
<sequence length="148" mass="16735">MTSSTGRRSFPIWGNIIFRPSRNVSRERRSTTSGPMSLDSLSWVELQTHLHQSCELLKGSREELEKTQESLAAKEKEAKDSKARETELKTKIMRRHLAGKNPLAKASEDLELYLLSVRSAKDLDSDNEMEEEVLEVEDEALVDEASAS</sequence>
<proteinExistence type="predicted"/>
<reference evidence="2" key="1">
    <citation type="journal article" date="2022" name="Mol. Ecol. Resour.">
        <title>The genomes of chicory, endive, great burdock and yacon provide insights into Asteraceae palaeo-polyploidization history and plant inulin production.</title>
        <authorList>
            <person name="Fan W."/>
            <person name="Wang S."/>
            <person name="Wang H."/>
            <person name="Wang A."/>
            <person name="Jiang F."/>
            <person name="Liu H."/>
            <person name="Zhao H."/>
            <person name="Xu D."/>
            <person name="Zhang Y."/>
        </authorList>
    </citation>
    <scope>NUCLEOTIDE SEQUENCE [LARGE SCALE GENOMIC DNA]</scope>
    <source>
        <strain evidence="2">cv. Niubang</strain>
    </source>
</reference>
<protein>
    <submittedName>
        <fullName evidence="1">Uncharacterized protein</fullName>
    </submittedName>
</protein>
<reference evidence="1 2" key="2">
    <citation type="journal article" date="2022" name="Mol. Ecol. Resour.">
        <title>The genomes of chicory, endive, great burdock and yacon provide insights into Asteraceae paleo-polyploidization history and plant inulin production.</title>
        <authorList>
            <person name="Fan W."/>
            <person name="Wang S."/>
            <person name="Wang H."/>
            <person name="Wang A."/>
            <person name="Jiang F."/>
            <person name="Liu H."/>
            <person name="Zhao H."/>
            <person name="Xu D."/>
            <person name="Zhang Y."/>
        </authorList>
    </citation>
    <scope>NUCLEOTIDE SEQUENCE [LARGE SCALE GENOMIC DNA]</scope>
    <source>
        <strain evidence="2">cv. Niubang</strain>
    </source>
</reference>
<dbReference type="Proteomes" id="UP001055879">
    <property type="component" value="Linkage Group LG01"/>
</dbReference>
<evidence type="ECO:0000313" key="2">
    <source>
        <dbReference type="Proteomes" id="UP001055879"/>
    </source>
</evidence>
<gene>
    <name evidence="1" type="ORF">L6452_01665</name>
</gene>
<name>A0ACB9FGR0_ARCLA</name>
<evidence type="ECO:0000313" key="1">
    <source>
        <dbReference type="EMBL" id="KAI3770529.1"/>
    </source>
</evidence>
<organism evidence="1 2">
    <name type="scientific">Arctium lappa</name>
    <name type="common">Greater burdock</name>
    <name type="synonym">Lappa major</name>
    <dbReference type="NCBI Taxonomy" id="4217"/>
    <lineage>
        <taxon>Eukaryota</taxon>
        <taxon>Viridiplantae</taxon>
        <taxon>Streptophyta</taxon>
        <taxon>Embryophyta</taxon>
        <taxon>Tracheophyta</taxon>
        <taxon>Spermatophyta</taxon>
        <taxon>Magnoliopsida</taxon>
        <taxon>eudicotyledons</taxon>
        <taxon>Gunneridae</taxon>
        <taxon>Pentapetalae</taxon>
        <taxon>asterids</taxon>
        <taxon>campanulids</taxon>
        <taxon>Asterales</taxon>
        <taxon>Asteraceae</taxon>
        <taxon>Carduoideae</taxon>
        <taxon>Cardueae</taxon>
        <taxon>Arctiinae</taxon>
        <taxon>Arctium</taxon>
    </lineage>
</organism>
<accession>A0ACB9FGR0</accession>
<keyword evidence="2" id="KW-1185">Reference proteome</keyword>
<comment type="caution">
    <text evidence="1">The sequence shown here is derived from an EMBL/GenBank/DDBJ whole genome shotgun (WGS) entry which is preliminary data.</text>
</comment>